<evidence type="ECO:0000259" key="4">
    <source>
        <dbReference type="Pfam" id="PF12705"/>
    </source>
</evidence>
<evidence type="ECO:0000313" key="6">
    <source>
        <dbReference type="Proteomes" id="UP001611580"/>
    </source>
</evidence>
<keyword evidence="5" id="KW-0540">Nuclease</keyword>
<evidence type="ECO:0000256" key="3">
    <source>
        <dbReference type="ARBA" id="ARBA00023204"/>
    </source>
</evidence>
<sequence length="325" mass="35121">MSRPSAGIGWLSPSRAWRLIECPASVLPVAGTVSGGKGKPEVNTGILAHRALERWIRSEGFRAADPKTALAEATDACAAELAGQPPAGWRVSRARLVARGMSLVDLIGGRAPDQVHSEIELKDEDLRLRGRPDLLLTGDEIVVVDLKTQTLREEELPAWVEFQLTVYAHLIRTVHGQLPTRAEVFSLNRGRREVVITDESLEATLVALASARTLDPSRANPSPEVCRFCDRRLVCEPHWSAAAKWPDADAVTGTVERTEHAATGVVALLLTTANGRAWVSGIPGALASVGSGDTVRVARVSPVLAADESRSEWRWRNFSAMTLAN</sequence>
<dbReference type="Proteomes" id="UP001611580">
    <property type="component" value="Unassembled WGS sequence"/>
</dbReference>
<protein>
    <submittedName>
        <fullName evidence="5">RecB family exonuclease</fullName>
    </submittedName>
</protein>
<keyword evidence="2" id="KW-0067">ATP-binding</keyword>
<keyword evidence="3" id="KW-0234">DNA repair</keyword>
<dbReference type="EMBL" id="JBIRYI010000004">
    <property type="protein sequence ID" value="MFI2486876.1"/>
    <property type="molecule type" value="Genomic_DNA"/>
</dbReference>
<reference evidence="5 6" key="1">
    <citation type="submission" date="2024-10" db="EMBL/GenBank/DDBJ databases">
        <title>The Natural Products Discovery Center: Release of the First 8490 Sequenced Strains for Exploring Actinobacteria Biosynthetic Diversity.</title>
        <authorList>
            <person name="Kalkreuter E."/>
            <person name="Kautsar S.A."/>
            <person name="Yang D."/>
            <person name="Bader C.D."/>
            <person name="Teijaro C.N."/>
            <person name="Fluegel L."/>
            <person name="Davis C.M."/>
            <person name="Simpson J.R."/>
            <person name="Lauterbach L."/>
            <person name="Steele A.D."/>
            <person name="Gui C."/>
            <person name="Meng S."/>
            <person name="Li G."/>
            <person name="Viehrig K."/>
            <person name="Ye F."/>
            <person name="Su P."/>
            <person name="Kiefer A.F."/>
            <person name="Nichols A."/>
            <person name="Cepeda A.J."/>
            <person name="Yan W."/>
            <person name="Fan B."/>
            <person name="Jiang Y."/>
            <person name="Adhikari A."/>
            <person name="Zheng C.-J."/>
            <person name="Schuster L."/>
            <person name="Cowan T.M."/>
            <person name="Smanski M.J."/>
            <person name="Chevrette M.G."/>
            <person name="De Carvalho L.P.S."/>
            <person name="Shen B."/>
        </authorList>
    </citation>
    <scope>NUCLEOTIDE SEQUENCE [LARGE SCALE GENOMIC DNA]</scope>
    <source>
        <strain evidence="5 6">NPDC019481</strain>
    </source>
</reference>
<accession>A0ABW7XHS6</accession>
<evidence type="ECO:0000256" key="2">
    <source>
        <dbReference type="ARBA" id="ARBA00022806"/>
    </source>
</evidence>
<dbReference type="InterPro" id="IPR038726">
    <property type="entry name" value="PDDEXK_AddAB-type"/>
</dbReference>
<keyword evidence="5" id="KW-0378">Hydrolase</keyword>
<comment type="caution">
    <text evidence="5">The sequence shown here is derived from an EMBL/GenBank/DDBJ whole genome shotgun (WGS) entry which is preliminary data.</text>
</comment>
<name>A0ABW7XHS6_9MICO</name>
<keyword evidence="2" id="KW-0547">Nucleotide-binding</keyword>
<dbReference type="InterPro" id="IPR011604">
    <property type="entry name" value="PDDEXK-like_dom_sf"/>
</dbReference>
<dbReference type="RefSeq" id="WP_397403158.1">
    <property type="nucleotide sequence ID" value="NZ_JBIRYI010000004.1"/>
</dbReference>
<proteinExistence type="predicted"/>
<keyword evidence="2" id="KW-0347">Helicase</keyword>
<keyword evidence="1" id="KW-0227">DNA damage</keyword>
<keyword evidence="5" id="KW-0269">Exonuclease</keyword>
<gene>
    <name evidence="5" type="ORF">ACH47X_08200</name>
</gene>
<keyword evidence="6" id="KW-1185">Reference proteome</keyword>
<dbReference type="GO" id="GO:0004527">
    <property type="term" value="F:exonuclease activity"/>
    <property type="evidence" value="ECO:0007669"/>
    <property type="project" value="UniProtKB-KW"/>
</dbReference>
<feature type="domain" description="PD-(D/E)XK endonuclease-like" evidence="4">
    <location>
        <begin position="11"/>
        <end position="236"/>
    </location>
</feature>
<evidence type="ECO:0000313" key="5">
    <source>
        <dbReference type="EMBL" id="MFI2486876.1"/>
    </source>
</evidence>
<evidence type="ECO:0000256" key="1">
    <source>
        <dbReference type="ARBA" id="ARBA00022763"/>
    </source>
</evidence>
<dbReference type="Pfam" id="PF12705">
    <property type="entry name" value="PDDEXK_1"/>
    <property type="match status" value="1"/>
</dbReference>
<organism evidence="5 6">
    <name type="scientific">Promicromonospora kroppenstedtii</name>
    <dbReference type="NCBI Taxonomy" id="440482"/>
    <lineage>
        <taxon>Bacteria</taxon>
        <taxon>Bacillati</taxon>
        <taxon>Actinomycetota</taxon>
        <taxon>Actinomycetes</taxon>
        <taxon>Micrococcales</taxon>
        <taxon>Promicromonosporaceae</taxon>
        <taxon>Promicromonospora</taxon>
    </lineage>
</organism>
<dbReference type="Gene3D" id="3.90.320.10">
    <property type="match status" value="1"/>
</dbReference>